<name>A0A848KQW9_9ACTN</name>
<evidence type="ECO:0000313" key="1">
    <source>
        <dbReference type="EMBL" id="NMO01384.1"/>
    </source>
</evidence>
<dbReference type="RefSeq" id="WP_170193877.1">
    <property type="nucleotide sequence ID" value="NZ_JABBNB010000007.1"/>
</dbReference>
<keyword evidence="1" id="KW-0238">DNA-binding</keyword>
<keyword evidence="2" id="KW-1185">Reference proteome</keyword>
<dbReference type="AlphaFoldDB" id="A0A848KQW9"/>
<dbReference type="SUPFAM" id="SSF142906">
    <property type="entry name" value="YjbR-like"/>
    <property type="match status" value="1"/>
</dbReference>
<dbReference type="GO" id="GO:0003677">
    <property type="term" value="F:DNA binding"/>
    <property type="evidence" value="ECO:0007669"/>
    <property type="project" value="UniProtKB-KW"/>
</dbReference>
<gene>
    <name evidence="1" type="ORF">HH308_09170</name>
</gene>
<comment type="caution">
    <text evidence="1">The sequence shown here is derived from an EMBL/GenBank/DDBJ whole genome shotgun (WGS) entry which is preliminary data.</text>
</comment>
<dbReference type="InterPro" id="IPR058532">
    <property type="entry name" value="YjbR/MT2646/Rv2570-like"/>
</dbReference>
<protein>
    <submittedName>
        <fullName evidence="1">MmcQ/YjbR family DNA-binding protein</fullName>
    </submittedName>
</protein>
<dbReference type="Pfam" id="PF04237">
    <property type="entry name" value="YjbR"/>
    <property type="match status" value="1"/>
</dbReference>
<dbReference type="Gene3D" id="3.90.1150.30">
    <property type="match status" value="1"/>
</dbReference>
<dbReference type="EMBL" id="JABBNB010000007">
    <property type="protein sequence ID" value="NMO01384.1"/>
    <property type="molecule type" value="Genomic_DNA"/>
</dbReference>
<sequence length="134" mass="14914">MPHPIMFDDDDPVLARVRKVALELPDTTEVVAHGRPTFRCGKMFGNYGGGEKGNRVRHDQSILVIADPAEREALLTDSRFFLPAYLGAYGWVGLVLDDETDWTEVAELLDASYRLIAPKKSLAKLDGQRSTENP</sequence>
<dbReference type="InterPro" id="IPR038056">
    <property type="entry name" value="YjbR-like_sf"/>
</dbReference>
<dbReference type="Proteomes" id="UP000550729">
    <property type="component" value="Unassembled WGS sequence"/>
</dbReference>
<proteinExistence type="predicted"/>
<accession>A0A848KQW9</accession>
<organism evidence="1 2">
    <name type="scientific">Gordonia asplenii</name>
    <dbReference type="NCBI Taxonomy" id="2725283"/>
    <lineage>
        <taxon>Bacteria</taxon>
        <taxon>Bacillati</taxon>
        <taxon>Actinomycetota</taxon>
        <taxon>Actinomycetes</taxon>
        <taxon>Mycobacteriales</taxon>
        <taxon>Gordoniaceae</taxon>
        <taxon>Gordonia</taxon>
    </lineage>
</organism>
<reference evidence="1 2" key="1">
    <citation type="submission" date="2020-04" db="EMBL/GenBank/DDBJ databases">
        <title>Gordonia sp. nov. TBRC 11910.</title>
        <authorList>
            <person name="Suriyachadkun C."/>
        </authorList>
    </citation>
    <scope>NUCLEOTIDE SEQUENCE [LARGE SCALE GENOMIC DNA]</scope>
    <source>
        <strain evidence="1 2">TBRC 11910</strain>
    </source>
</reference>
<evidence type="ECO:0000313" key="2">
    <source>
        <dbReference type="Proteomes" id="UP000550729"/>
    </source>
</evidence>